<reference evidence="2 3" key="1">
    <citation type="submission" date="2023-08" db="EMBL/GenBank/DDBJ databases">
        <authorList>
            <person name="Park J.-S."/>
        </authorList>
    </citation>
    <scope>NUCLEOTIDE SEQUENCE [LARGE SCALE GENOMIC DNA]</scope>
    <source>
        <strain evidence="2 3">2205BS29-5</strain>
    </source>
</reference>
<dbReference type="Proteomes" id="UP001224997">
    <property type="component" value="Unassembled WGS sequence"/>
</dbReference>
<feature type="compositionally biased region" description="Acidic residues" evidence="1">
    <location>
        <begin position="155"/>
        <end position="166"/>
    </location>
</feature>
<organism evidence="2 3">
    <name type="scientific">Paracoccus spongiarum</name>
    <dbReference type="NCBI Taxonomy" id="3064387"/>
    <lineage>
        <taxon>Bacteria</taxon>
        <taxon>Pseudomonadati</taxon>
        <taxon>Pseudomonadota</taxon>
        <taxon>Alphaproteobacteria</taxon>
        <taxon>Rhodobacterales</taxon>
        <taxon>Paracoccaceae</taxon>
        <taxon>Paracoccus</taxon>
    </lineage>
</organism>
<keyword evidence="3" id="KW-1185">Reference proteome</keyword>
<feature type="compositionally biased region" description="Basic and acidic residues" evidence="1">
    <location>
        <begin position="131"/>
        <end position="148"/>
    </location>
</feature>
<sequence>MATSRISVVIAEPVKTEGKWYRPGDTAIVGPDTAAQLARDGCLAEGPGEGATGLPGFDEAVAATAKAIAEEMVGAAVDEAFKDHEAALNEARAAATEAGLQRDQLQARVQELQSQIEGLTGDRNAARLRADEAEAEVRSLQARNHELEAQIAEAADADPSAEEPAEDTPKPSPKKGAKTKG</sequence>
<evidence type="ECO:0000313" key="2">
    <source>
        <dbReference type="EMBL" id="MDP5307920.1"/>
    </source>
</evidence>
<gene>
    <name evidence="2" type="ORF">Q5Y72_12565</name>
</gene>
<protein>
    <submittedName>
        <fullName evidence="2">Uncharacterized protein</fullName>
    </submittedName>
</protein>
<dbReference type="SUPFAM" id="SSF57997">
    <property type="entry name" value="Tropomyosin"/>
    <property type="match status" value="1"/>
</dbReference>
<comment type="caution">
    <text evidence="2">The sequence shown here is derived from an EMBL/GenBank/DDBJ whole genome shotgun (WGS) entry which is preliminary data.</text>
</comment>
<dbReference type="EMBL" id="JAVAMQ010000011">
    <property type="protein sequence ID" value="MDP5307920.1"/>
    <property type="molecule type" value="Genomic_DNA"/>
</dbReference>
<accession>A0ABT9JE67</accession>
<evidence type="ECO:0000256" key="1">
    <source>
        <dbReference type="SAM" id="MobiDB-lite"/>
    </source>
</evidence>
<evidence type="ECO:0000313" key="3">
    <source>
        <dbReference type="Proteomes" id="UP001224997"/>
    </source>
</evidence>
<name>A0ABT9JE67_9RHOB</name>
<feature type="compositionally biased region" description="Basic residues" evidence="1">
    <location>
        <begin position="172"/>
        <end position="181"/>
    </location>
</feature>
<proteinExistence type="predicted"/>
<feature type="region of interest" description="Disordered" evidence="1">
    <location>
        <begin position="131"/>
        <end position="181"/>
    </location>
</feature>
<dbReference type="RefSeq" id="WP_305963770.1">
    <property type="nucleotide sequence ID" value="NZ_JAVAMQ010000011.1"/>
</dbReference>